<dbReference type="PANTHER" id="PTHR22604:SF105">
    <property type="entry name" value="TRANS-1,2-DIHYDROBENZENE-1,2-DIOL DEHYDROGENASE"/>
    <property type="match status" value="1"/>
</dbReference>
<feature type="domain" description="GFO/IDH/MocA-like oxidoreductase" evidence="4">
    <location>
        <begin position="139"/>
        <end position="256"/>
    </location>
</feature>
<dbReference type="InterPro" id="IPR050984">
    <property type="entry name" value="Gfo/Idh/MocA_domain"/>
</dbReference>
<dbReference type="InterPro" id="IPR036291">
    <property type="entry name" value="NAD(P)-bd_dom_sf"/>
</dbReference>
<dbReference type="Proteomes" id="UP000763557">
    <property type="component" value="Unassembled WGS sequence"/>
</dbReference>
<comment type="caution">
    <text evidence="5">The sequence shown here is derived from an EMBL/GenBank/DDBJ whole genome shotgun (WGS) entry which is preliminary data.</text>
</comment>
<dbReference type="PANTHER" id="PTHR22604">
    <property type="entry name" value="OXIDOREDUCTASES"/>
    <property type="match status" value="1"/>
</dbReference>
<organism evidence="5 6">
    <name type="scientific">Kibdelosporangium persicum</name>
    <dbReference type="NCBI Taxonomy" id="2698649"/>
    <lineage>
        <taxon>Bacteria</taxon>
        <taxon>Bacillati</taxon>
        <taxon>Actinomycetota</taxon>
        <taxon>Actinomycetes</taxon>
        <taxon>Pseudonocardiales</taxon>
        <taxon>Pseudonocardiaceae</taxon>
        <taxon>Kibdelosporangium</taxon>
    </lineage>
</organism>
<dbReference type="RefSeq" id="WP_173132232.1">
    <property type="nucleotide sequence ID" value="NZ_CBCSGW010000037.1"/>
</dbReference>
<keyword evidence="6" id="KW-1185">Reference proteome</keyword>
<reference evidence="5 6" key="1">
    <citation type="submission" date="2020-01" db="EMBL/GenBank/DDBJ databases">
        <title>Kibdelosporangium persica a novel Actinomycetes from a hot desert in Iran.</title>
        <authorList>
            <person name="Safaei N."/>
            <person name="Zaburannyi N."/>
            <person name="Mueller R."/>
            <person name="Wink J."/>
        </authorList>
    </citation>
    <scope>NUCLEOTIDE SEQUENCE [LARGE SCALE GENOMIC DNA]</scope>
    <source>
        <strain evidence="5 6">4NS15</strain>
    </source>
</reference>
<accession>A0ABX2F5B1</accession>
<feature type="domain" description="Gfo/Idh/MocA-like oxidoreductase N-terminal" evidence="3">
    <location>
        <begin position="12"/>
        <end position="129"/>
    </location>
</feature>
<dbReference type="SUPFAM" id="SSF55347">
    <property type="entry name" value="Glyceraldehyde-3-phosphate dehydrogenase-like, C-terminal domain"/>
    <property type="match status" value="1"/>
</dbReference>
<dbReference type="Gene3D" id="3.40.50.720">
    <property type="entry name" value="NAD(P)-binding Rossmann-like Domain"/>
    <property type="match status" value="1"/>
</dbReference>
<comment type="similarity">
    <text evidence="1">Belongs to the Gfo/Idh/MocA family.</text>
</comment>
<sequence length="338" mass="36410">MFAEPQTTTMPLKCGVLGCSDIASRRTLPAMAASPLVDITAIASRDEGKAADLAARFGSEPVTGYERLLARPDVEAVYISLPPVCHAEWIERALRAGKHVLAEKPMTATAELTESRVALAESLGLALLENFMFLCHSQHRTVRGLVADGAIGELRTVIAEYAFPGKSPDNWRYQPGLGGGSLLDVGGYPIRTALTYLGDALDVAGATLRYDPKHGVDVSGSALLCTADGKTAHVLFGMDRSYKCGYQLWGSEGRIVVEWAYTPTAAHRPVVRVERQDAVQVLTLPADDHFVGVLTAFVNRVRHGVNTELEGKPVVRQAALVDRVRMAAVRRPLTGRPG</sequence>
<evidence type="ECO:0000313" key="5">
    <source>
        <dbReference type="EMBL" id="NRN66378.1"/>
    </source>
</evidence>
<dbReference type="InterPro" id="IPR055170">
    <property type="entry name" value="GFO_IDH_MocA-like_dom"/>
</dbReference>
<proteinExistence type="inferred from homology"/>
<evidence type="ECO:0000256" key="2">
    <source>
        <dbReference type="ARBA" id="ARBA00023002"/>
    </source>
</evidence>
<gene>
    <name evidence="5" type="ORF">GC106_36030</name>
</gene>
<evidence type="ECO:0000259" key="3">
    <source>
        <dbReference type="Pfam" id="PF01408"/>
    </source>
</evidence>
<evidence type="ECO:0000313" key="6">
    <source>
        <dbReference type="Proteomes" id="UP000763557"/>
    </source>
</evidence>
<dbReference type="EMBL" id="JAAATY010000009">
    <property type="protein sequence ID" value="NRN66378.1"/>
    <property type="molecule type" value="Genomic_DNA"/>
</dbReference>
<evidence type="ECO:0000256" key="1">
    <source>
        <dbReference type="ARBA" id="ARBA00010928"/>
    </source>
</evidence>
<dbReference type="Pfam" id="PF01408">
    <property type="entry name" value="GFO_IDH_MocA"/>
    <property type="match status" value="1"/>
</dbReference>
<protein>
    <submittedName>
        <fullName evidence="5">Glucose-fructose oxidoreductase</fullName>
    </submittedName>
</protein>
<dbReference type="SUPFAM" id="SSF51735">
    <property type="entry name" value="NAD(P)-binding Rossmann-fold domains"/>
    <property type="match status" value="1"/>
</dbReference>
<keyword evidence="2" id="KW-0560">Oxidoreductase</keyword>
<dbReference type="Pfam" id="PF22725">
    <property type="entry name" value="GFO_IDH_MocA_C3"/>
    <property type="match status" value="1"/>
</dbReference>
<evidence type="ECO:0000259" key="4">
    <source>
        <dbReference type="Pfam" id="PF22725"/>
    </source>
</evidence>
<dbReference type="InterPro" id="IPR000683">
    <property type="entry name" value="Gfo/Idh/MocA-like_OxRdtase_N"/>
</dbReference>
<dbReference type="Gene3D" id="3.30.360.10">
    <property type="entry name" value="Dihydrodipicolinate Reductase, domain 2"/>
    <property type="match status" value="1"/>
</dbReference>
<name>A0ABX2F5B1_9PSEU</name>